<sequence length="88" mass="9821">MHPFRTNSNLDEATHRVEWPLVASVFQQPVDPHVPTATRLFGDAQRRPASREDVQLVEGHWVPFNNSRLAAASGLHSVHATTFAKIVV</sequence>
<evidence type="ECO:0000313" key="2">
    <source>
        <dbReference type="Proteomes" id="UP000290189"/>
    </source>
</evidence>
<dbReference type="Proteomes" id="UP000290189">
    <property type="component" value="Unassembled WGS sequence"/>
</dbReference>
<name>A0A3P3YHM9_PLABS</name>
<accession>A0A3P3YHM9</accession>
<keyword evidence="1" id="KW-0496">Mitochondrion</keyword>
<gene>
    <name evidence="1" type="ORF">PLBR_LOCUS6911</name>
</gene>
<dbReference type="EMBL" id="OVEO01000012">
    <property type="protein sequence ID" value="SPQ99696.1"/>
    <property type="molecule type" value="Genomic_DNA"/>
</dbReference>
<evidence type="ECO:0000313" key="1">
    <source>
        <dbReference type="EMBL" id="SPQ99696.1"/>
    </source>
</evidence>
<proteinExistence type="predicted"/>
<organism evidence="1 2">
    <name type="scientific">Plasmodiophora brassicae</name>
    <name type="common">Clubroot disease agent</name>
    <dbReference type="NCBI Taxonomy" id="37360"/>
    <lineage>
        <taxon>Eukaryota</taxon>
        <taxon>Sar</taxon>
        <taxon>Rhizaria</taxon>
        <taxon>Endomyxa</taxon>
        <taxon>Phytomyxea</taxon>
        <taxon>Plasmodiophorida</taxon>
        <taxon>Plasmodiophoridae</taxon>
        <taxon>Plasmodiophora</taxon>
    </lineage>
</organism>
<protein>
    <submittedName>
        <fullName evidence="1">Uncharacterized protein</fullName>
    </submittedName>
</protein>
<reference evidence="1 2" key="1">
    <citation type="submission" date="2018-03" db="EMBL/GenBank/DDBJ databases">
        <authorList>
            <person name="Fogelqvist J."/>
        </authorList>
    </citation>
    <scope>NUCLEOTIDE SEQUENCE [LARGE SCALE GENOMIC DNA]</scope>
</reference>
<geneLocation type="mitochondrion" evidence="1"/>
<dbReference type="AlphaFoldDB" id="A0A3P3YHM9"/>